<protein>
    <submittedName>
        <fullName evidence="4">3-oxoacyl-[acyl-carrier protein] reductase</fullName>
    </submittedName>
</protein>
<dbReference type="SUPFAM" id="SSF51735">
    <property type="entry name" value="NAD(P)-binding Rossmann-fold domains"/>
    <property type="match status" value="1"/>
</dbReference>
<dbReference type="InterPro" id="IPR020904">
    <property type="entry name" value="Sc_DH/Rdtase_CS"/>
</dbReference>
<dbReference type="EMBL" id="BAJS01000030">
    <property type="protein sequence ID" value="GAK37863.1"/>
    <property type="molecule type" value="Genomic_DNA"/>
</dbReference>
<dbReference type="Proteomes" id="UP000027601">
    <property type="component" value="Unassembled WGS sequence"/>
</dbReference>
<gene>
    <name evidence="4" type="ORF">JCM15093_3149</name>
</gene>
<evidence type="ECO:0000256" key="1">
    <source>
        <dbReference type="ARBA" id="ARBA00006484"/>
    </source>
</evidence>
<evidence type="ECO:0000313" key="4">
    <source>
        <dbReference type="EMBL" id="GAK37863.1"/>
    </source>
</evidence>
<comment type="similarity">
    <text evidence="1 3">Belongs to the short-chain dehydrogenases/reductases (SDR) family.</text>
</comment>
<dbReference type="RefSeq" id="WP_027318143.1">
    <property type="nucleotide sequence ID" value="NZ_ATZI01000018.1"/>
</dbReference>
<dbReference type="FunFam" id="3.40.50.720:FF:000173">
    <property type="entry name" value="3-oxoacyl-[acyl-carrier protein] reductase"/>
    <property type="match status" value="1"/>
</dbReference>
<dbReference type="InterPro" id="IPR036291">
    <property type="entry name" value="NAD(P)-bd_dom_sf"/>
</dbReference>
<dbReference type="PRINTS" id="PR00081">
    <property type="entry name" value="GDHRDH"/>
</dbReference>
<dbReference type="STRING" id="1121097.GCA_000428125_02849"/>
<comment type="caution">
    <text evidence="4">The sequence shown here is derived from an EMBL/GenBank/DDBJ whole genome shotgun (WGS) entry which is preliminary data.</text>
</comment>
<keyword evidence="5" id="KW-1185">Reference proteome</keyword>
<dbReference type="Gene3D" id="3.40.50.720">
    <property type="entry name" value="NAD(P)-binding Rossmann-like Domain"/>
    <property type="match status" value="1"/>
</dbReference>
<dbReference type="PANTHER" id="PTHR42879">
    <property type="entry name" value="3-OXOACYL-(ACYL-CARRIER-PROTEIN) REDUCTASE"/>
    <property type="match status" value="1"/>
</dbReference>
<dbReference type="GO" id="GO:0032787">
    <property type="term" value="P:monocarboxylic acid metabolic process"/>
    <property type="evidence" value="ECO:0007669"/>
    <property type="project" value="UniProtKB-ARBA"/>
</dbReference>
<organism evidence="4 5">
    <name type="scientific">Bacteroides graminisolvens DSM 19988 = JCM 15093</name>
    <dbReference type="NCBI Taxonomy" id="1121097"/>
    <lineage>
        <taxon>Bacteria</taxon>
        <taxon>Pseudomonadati</taxon>
        <taxon>Bacteroidota</taxon>
        <taxon>Bacteroidia</taxon>
        <taxon>Bacteroidales</taxon>
        <taxon>Bacteroidaceae</taxon>
        <taxon>Bacteroides</taxon>
    </lineage>
</organism>
<dbReference type="AlphaFoldDB" id="A0A069D4Q0"/>
<dbReference type="OrthoDB" id="9803333at2"/>
<dbReference type="Pfam" id="PF00106">
    <property type="entry name" value="adh_short"/>
    <property type="match status" value="1"/>
</dbReference>
<evidence type="ECO:0000313" key="5">
    <source>
        <dbReference type="Proteomes" id="UP000027601"/>
    </source>
</evidence>
<dbReference type="PANTHER" id="PTHR42879:SF2">
    <property type="entry name" value="3-OXOACYL-[ACYL-CARRIER-PROTEIN] REDUCTASE FABG"/>
    <property type="match status" value="1"/>
</dbReference>
<proteinExistence type="inferred from homology"/>
<sequence length="245" mass="26685">MKNIFITGGSRGIGKELVYKFANTGNNVFFTYNSSEADANKIITDLQSTSRISVYAIKCDLSEENEVKRIFKENKSILSNIDILINNAGITGSSAKQFMLTGSQEWWKVMHTNLGSVLNCTRAVLPIMLRNKHGRIINVTSLSGIKGNPGQSAYSASKSAISAFSKSLSKELKGSGIVINCLAPGFIETEMTSNSPAAYYNSRLENSILQRMGTTKEVANIIHYLAIEAPSYLINQEILIDGGIA</sequence>
<evidence type="ECO:0000256" key="2">
    <source>
        <dbReference type="ARBA" id="ARBA00023002"/>
    </source>
</evidence>
<evidence type="ECO:0000256" key="3">
    <source>
        <dbReference type="RuleBase" id="RU000363"/>
    </source>
</evidence>
<name>A0A069D4Q0_9BACE</name>
<keyword evidence="2" id="KW-0560">Oxidoreductase</keyword>
<dbReference type="eggNOG" id="COG1028">
    <property type="taxonomic scope" value="Bacteria"/>
</dbReference>
<dbReference type="InterPro" id="IPR002347">
    <property type="entry name" value="SDR_fam"/>
</dbReference>
<dbReference type="GO" id="GO:0016491">
    <property type="term" value="F:oxidoreductase activity"/>
    <property type="evidence" value="ECO:0007669"/>
    <property type="project" value="UniProtKB-KW"/>
</dbReference>
<accession>A0A069D4Q0</accession>
<dbReference type="PROSITE" id="PS00061">
    <property type="entry name" value="ADH_SHORT"/>
    <property type="match status" value="1"/>
</dbReference>
<dbReference type="PRINTS" id="PR00080">
    <property type="entry name" value="SDRFAMILY"/>
</dbReference>
<reference evidence="4 5" key="1">
    <citation type="journal article" date="2015" name="Microbes Environ.">
        <title>Distribution and evolution of nitrogen fixation genes in the phylum bacteroidetes.</title>
        <authorList>
            <person name="Inoue J."/>
            <person name="Oshima K."/>
            <person name="Suda W."/>
            <person name="Sakamoto M."/>
            <person name="Iino T."/>
            <person name="Noda S."/>
            <person name="Hongoh Y."/>
            <person name="Hattori M."/>
            <person name="Ohkuma M."/>
        </authorList>
    </citation>
    <scope>NUCLEOTIDE SEQUENCE [LARGE SCALE GENOMIC DNA]</scope>
    <source>
        <strain evidence="4 5">JCM 15093</strain>
    </source>
</reference>
<dbReference type="InterPro" id="IPR050259">
    <property type="entry name" value="SDR"/>
</dbReference>